<name>A0AAD4Q1Z6_9AGAM</name>
<evidence type="ECO:0000313" key="2">
    <source>
        <dbReference type="Proteomes" id="UP001201163"/>
    </source>
</evidence>
<sequence length="198" mass="22296">MTWHAFQKATTVTSFATGIVSGALHIMGGYQTYVSPQTSLTIAWNELEQIQSILDGLSNSRKRHIEIAARNGLCKSLQTIRDEVEGLRDRYYLLGIHLAESSGLLDSHIPTKQFRHSINDLRDDIKAILQDTMVITILFPDARPIESLASVNNRIWHGPNQAGCFRELNGENARRLSICLPNWVGNRTTGLVDHTKFW</sequence>
<proteinExistence type="predicted"/>
<dbReference type="Proteomes" id="UP001201163">
    <property type="component" value="Unassembled WGS sequence"/>
</dbReference>
<evidence type="ECO:0000313" key="1">
    <source>
        <dbReference type="EMBL" id="KAH8976705.1"/>
    </source>
</evidence>
<comment type="caution">
    <text evidence="1">The sequence shown here is derived from an EMBL/GenBank/DDBJ whole genome shotgun (WGS) entry which is preliminary data.</text>
</comment>
<dbReference type="EMBL" id="JAKELL010000480">
    <property type="protein sequence ID" value="KAH8976705.1"/>
    <property type="molecule type" value="Genomic_DNA"/>
</dbReference>
<dbReference type="AlphaFoldDB" id="A0AAD4Q1Z6"/>
<reference evidence="1" key="1">
    <citation type="submission" date="2022-01" db="EMBL/GenBank/DDBJ databases">
        <title>Comparative genomics reveals a dynamic genome evolution in the ectomycorrhizal milk-cap (Lactarius) mushrooms.</title>
        <authorList>
            <consortium name="DOE Joint Genome Institute"/>
            <person name="Lebreton A."/>
            <person name="Tang N."/>
            <person name="Kuo A."/>
            <person name="LaButti K."/>
            <person name="Drula E."/>
            <person name="Barry K."/>
            <person name="Clum A."/>
            <person name="Lipzen A."/>
            <person name="Mousain D."/>
            <person name="Ng V."/>
            <person name="Wang R."/>
            <person name="Wang X."/>
            <person name="Dai Y."/>
            <person name="Henrissat B."/>
            <person name="Grigoriev I.V."/>
            <person name="Guerin-Laguette A."/>
            <person name="Yu F."/>
            <person name="Martin F.M."/>
        </authorList>
    </citation>
    <scope>NUCLEOTIDE SEQUENCE</scope>
    <source>
        <strain evidence="1">QP</strain>
    </source>
</reference>
<keyword evidence="2" id="KW-1185">Reference proteome</keyword>
<organism evidence="1 2">
    <name type="scientific">Lactarius akahatsu</name>
    <dbReference type="NCBI Taxonomy" id="416441"/>
    <lineage>
        <taxon>Eukaryota</taxon>
        <taxon>Fungi</taxon>
        <taxon>Dikarya</taxon>
        <taxon>Basidiomycota</taxon>
        <taxon>Agaricomycotina</taxon>
        <taxon>Agaricomycetes</taxon>
        <taxon>Russulales</taxon>
        <taxon>Russulaceae</taxon>
        <taxon>Lactarius</taxon>
    </lineage>
</organism>
<protein>
    <submittedName>
        <fullName evidence="1">Uncharacterized protein</fullName>
    </submittedName>
</protein>
<accession>A0AAD4Q1Z6</accession>
<gene>
    <name evidence="1" type="ORF">EDB92DRAFT_1823345</name>
</gene>